<dbReference type="EMBL" id="LT882688">
    <property type="protein sequence ID" value="SMY29847.1"/>
    <property type="molecule type" value="Genomic_DNA"/>
</dbReference>
<dbReference type="GO" id="GO:0008270">
    <property type="term" value="F:zinc ion binding"/>
    <property type="evidence" value="ECO:0007669"/>
    <property type="project" value="UniProtKB-KW"/>
</dbReference>
<evidence type="ECO:0000313" key="4">
    <source>
        <dbReference type="EMBL" id="SMY29847.1"/>
    </source>
</evidence>
<proteinExistence type="predicted"/>
<evidence type="ECO:0000313" key="5">
    <source>
        <dbReference type="Proteomes" id="UP000215453"/>
    </source>
</evidence>
<keyword evidence="1" id="KW-0862">Zinc</keyword>
<evidence type="ECO:0000256" key="2">
    <source>
        <dbReference type="SAM" id="MobiDB-lite"/>
    </source>
</evidence>
<evidence type="ECO:0000259" key="3">
    <source>
        <dbReference type="PROSITE" id="PS50103"/>
    </source>
</evidence>
<evidence type="ECO:0000256" key="1">
    <source>
        <dbReference type="PROSITE-ProRule" id="PRU00723"/>
    </source>
</evidence>
<feature type="region of interest" description="Disordered" evidence="2">
    <location>
        <begin position="144"/>
        <end position="178"/>
    </location>
</feature>
<feature type="region of interest" description="Disordered" evidence="2">
    <location>
        <begin position="1"/>
        <end position="111"/>
    </location>
</feature>
<accession>A0A1Y6LZN1</accession>
<dbReference type="InterPro" id="IPR000571">
    <property type="entry name" value="Znf_CCCH"/>
</dbReference>
<feature type="compositionally biased region" description="Basic and acidic residues" evidence="2">
    <location>
        <begin position="41"/>
        <end position="78"/>
    </location>
</feature>
<sequence length="317" mass="35651">MAWYSRQPLLEEDSLPTSGSSGGVFGDPTVKVLVDAPQDSGRSDGFFEIRQTKERKTSSTNFERRQAERGLRDFRSADRSAPSNIKSTDKGKKRRRPDFNSPPSKRIRDDVHTQRSLGFLQSGHSVISTVALDQPLSMREAASARSLAPTSVRTVRDAAAPSASSPPAIPQTAGPYRPSPTPEHILRQTCTYQVNGFQLHFCENLKDGPEHIKHYACGKRYHICTAWWENILNEDDKHPPCSFGGQDGSVHKDEEGKDVIHERVSCRHWLNGNCQYRTNGCKHAHNRFDYRTSIRKRKLPQCVLDLVKQKSAKNKSA</sequence>
<gene>
    <name evidence="4" type="ORF">ZT1A5_G11296</name>
</gene>
<dbReference type="PROSITE" id="PS50103">
    <property type="entry name" value="ZF_C3H1"/>
    <property type="match status" value="1"/>
</dbReference>
<feature type="domain" description="C3H1-type" evidence="3">
    <location>
        <begin position="265"/>
        <end position="288"/>
    </location>
</feature>
<dbReference type="AlphaFoldDB" id="A0A1Y6LZN1"/>
<organism evidence="4 5">
    <name type="scientific">Zymoseptoria tritici ST99CH_1A5</name>
    <dbReference type="NCBI Taxonomy" id="1276529"/>
    <lineage>
        <taxon>Eukaryota</taxon>
        <taxon>Fungi</taxon>
        <taxon>Dikarya</taxon>
        <taxon>Ascomycota</taxon>
        <taxon>Pezizomycotina</taxon>
        <taxon>Dothideomycetes</taxon>
        <taxon>Dothideomycetidae</taxon>
        <taxon>Mycosphaerellales</taxon>
        <taxon>Mycosphaerellaceae</taxon>
        <taxon>Zymoseptoria</taxon>
    </lineage>
</organism>
<keyword evidence="1" id="KW-0479">Metal-binding</keyword>
<keyword evidence="1" id="KW-0863">Zinc-finger</keyword>
<protein>
    <recommendedName>
        <fullName evidence="3">C3H1-type domain-containing protein</fullName>
    </recommendedName>
</protein>
<feature type="zinc finger region" description="C3H1-type" evidence="1">
    <location>
        <begin position="265"/>
        <end position="288"/>
    </location>
</feature>
<dbReference type="Proteomes" id="UP000215453">
    <property type="component" value="Chromosome 13"/>
</dbReference>
<reference evidence="4 5" key="1">
    <citation type="submission" date="2016-10" db="EMBL/GenBank/DDBJ databases">
        <authorList>
            <person name="Varghese N."/>
        </authorList>
    </citation>
    <scope>NUCLEOTIDE SEQUENCE [LARGE SCALE GENOMIC DNA]</scope>
</reference>
<name>A0A1Y6LZN1_ZYMTR</name>